<evidence type="ECO:0000313" key="9">
    <source>
        <dbReference type="Proteomes" id="UP000014680"/>
    </source>
</evidence>
<dbReference type="SUPFAM" id="SSF57184">
    <property type="entry name" value="Growth factor receptor domain"/>
    <property type="match status" value="3"/>
</dbReference>
<dbReference type="PANTHER" id="PTHR45756:SF1">
    <property type="entry name" value="PROTEIN KINASE DOMAIN CONTAINING PROTEIN"/>
    <property type="match status" value="1"/>
</dbReference>
<dbReference type="EC" id="2.7.11.25" evidence="8"/>
<keyword evidence="8" id="KW-0808">Transferase</keyword>
<accession>A0A0A1TUT7</accession>
<keyword evidence="3 4" id="KW-0067">ATP-binding</keyword>
<dbReference type="InterPro" id="IPR008271">
    <property type="entry name" value="Ser/Thr_kinase_AS"/>
</dbReference>
<dbReference type="InterPro" id="IPR017441">
    <property type="entry name" value="Protein_kinase_ATP_BS"/>
</dbReference>
<evidence type="ECO:0000256" key="4">
    <source>
        <dbReference type="PROSITE-ProRule" id="PRU10141"/>
    </source>
</evidence>
<dbReference type="PROSITE" id="PS00108">
    <property type="entry name" value="PROTEIN_KINASE_ST"/>
    <property type="match status" value="1"/>
</dbReference>
<dbReference type="InterPro" id="IPR053215">
    <property type="entry name" value="TKL_Ser/Thr_kinase"/>
</dbReference>
<dbReference type="PROSITE" id="PS50011">
    <property type="entry name" value="PROTEIN_KINASE_DOM"/>
    <property type="match status" value="1"/>
</dbReference>
<dbReference type="VEuPathDB" id="AmoebaDB:EIN_440410"/>
<dbReference type="KEGG" id="eiv:EIN_440410"/>
<gene>
    <name evidence="8" type="ORF">EIN_440410</name>
</gene>
<dbReference type="EMBL" id="KB207216">
    <property type="protein sequence ID" value="ELP83897.1"/>
    <property type="molecule type" value="Genomic_DNA"/>
</dbReference>
<dbReference type="CDD" id="cd13999">
    <property type="entry name" value="STKc_MAP3K-like"/>
    <property type="match status" value="1"/>
</dbReference>
<dbReference type="GO" id="GO:0005524">
    <property type="term" value="F:ATP binding"/>
    <property type="evidence" value="ECO:0007669"/>
    <property type="project" value="UniProtKB-UniRule"/>
</dbReference>
<dbReference type="InterPro" id="IPR009030">
    <property type="entry name" value="Growth_fac_rcpt_cys_sf"/>
</dbReference>
<feature type="binding site" evidence="4">
    <location>
        <position position="1131"/>
    </location>
    <ligand>
        <name>ATP</name>
        <dbReference type="ChEBI" id="CHEBI:30616"/>
    </ligand>
</feature>
<dbReference type="InterPro" id="IPR006212">
    <property type="entry name" value="Furin_repeat"/>
</dbReference>
<protein>
    <submittedName>
        <fullName evidence="8">Protein serine/threonine kinase, putative</fullName>
        <ecNumber evidence="8">2.7.11.25</ecNumber>
    </submittedName>
</protein>
<name>A0A0A1TUT7_ENTIV</name>
<keyword evidence="6" id="KW-0732">Signal</keyword>
<dbReference type="Gene3D" id="2.10.220.10">
    <property type="entry name" value="Hormone Receptor, Insulin-like Growth Factor Receptor 1, Chain A, domain 2"/>
    <property type="match status" value="2"/>
</dbReference>
<feature type="domain" description="Protein kinase" evidence="7">
    <location>
        <begin position="1104"/>
        <end position="1368"/>
    </location>
</feature>
<keyword evidence="5" id="KW-1133">Transmembrane helix</keyword>
<feature type="transmembrane region" description="Helical" evidence="5">
    <location>
        <begin position="924"/>
        <end position="951"/>
    </location>
</feature>
<keyword evidence="8" id="KW-0418">Kinase</keyword>
<keyword evidence="5" id="KW-0812">Transmembrane</keyword>
<dbReference type="PROSITE" id="PS00107">
    <property type="entry name" value="PROTEIN_KINASE_ATP"/>
    <property type="match status" value="1"/>
</dbReference>
<dbReference type="Gene3D" id="1.10.510.10">
    <property type="entry name" value="Transferase(Phosphotransferase) domain 1"/>
    <property type="match status" value="1"/>
</dbReference>
<dbReference type="GeneID" id="14882856"/>
<evidence type="ECO:0000313" key="8">
    <source>
        <dbReference type="EMBL" id="ELP83897.1"/>
    </source>
</evidence>
<evidence type="ECO:0000256" key="2">
    <source>
        <dbReference type="ARBA" id="ARBA00022741"/>
    </source>
</evidence>
<reference evidence="8 9" key="1">
    <citation type="submission" date="2012-10" db="EMBL/GenBank/DDBJ databases">
        <authorList>
            <person name="Zafar N."/>
            <person name="Inman J."/>
            <person name="Hall N."/>
            <person name="Lorenzi H."/>
            <person name="Caler E."/>
        </authorList>
    </citation>
    <scope>NUCLEOTIDE SEQUENCE [LARGE SCALE GENOMIC DNA]</scope>
    <source>
        <strain evidence="8 9">IP1</strain>
    </source>
</reference>
<keyword evidence="2 4" id="KW-0547">Nucleotide-binding</keyword>
<keyword evidence="5" id="KW-0472">Membrane</keyword>
<dbReference type="PANTHER" id="PTHR45756">
    <property type="entry name" value="PALMITOYLTRANSFERASE"/>
    <property type="match status" value="1"/>
</dbReference>
<dbReference type="SMART" id="SM00261">
    <property type="entry name" value="FU"/>
    <property type="match status" value="6"/>
</dbReference>
<dbReference type="RefSeq" id="XP_004183243.1">
    <property type="nucleotide sequence ID" value="XM_004183195.1"/>
</dbReference>
<dbReference type="InterPro" id="IPR001245">
    <property type="entry name" value="Ser-Thr/Tyr_kinase_cat_dom"/>
</dbReference>
<organism evidence="8 9">
    <name type="scientific">Entamoeba invadens IP1</name>
    <dbReference type="NCBI Taxonomy" id="370355"/>
    <lineage>
        <taxon>Eukaryota</taxon>
        <taxon>Amoebozoa</taxon>
        <taxon>Evosea</taxon>
        <taxon>Archamoebae</taxon>
        <taxon>Mastigamoebida</taxon>
        <taxon>Entamoebidae</taxon>
        <taxon>Entamoeba</taxon>
    </lineage>
</organism>
<keyword evidence="9" id="KW-1185">Reference proteome</keyword>
<proteinExistence type="predicted"/>
<evidence type="ECO:0000259" key="7">
    <source>
        <dbReference type="PROSITE" id="PS50011"/>
    </source>
</evidence>
<dbReference type="GO" id="GO:0004709">
    <property type="term" value="F:MAP kinase kinase kinase activity"/>
    <property type="evidence" value="ECO:0007669"/>
    <property type="project" value="UniProtKB-EC"/>
</dbReference>
<evidence type="ECO:0000256" key="1">
    <source>
        <dbReference type="ARBA" id="ARBA00022527"/>
    </source>
</evidence>
<sequence length="1371" mass="156365">MTELFLVFIIVLTHSRGIKTTTDPEVCNCEPIGNNSIVGYVQVDGKSLCTKSSNLSYVLCVSNAYYFKNERYIYSLHLNGQFLIYYETTLIWIQITHLYIHTNSVINCDVGIHSCELFVIEENAIINLNRYFSIAGSLLLTNPVINKPQLLLWNCLYLHLNYNFPNRINFEIVNPNGNTYCFDVISMSKSSVIDIHNNTDHITTSMFPFQFSTGTGYLLSNNKLIRFCPINTPINKKVVCTLKLLNYSKQFYPGYSSEDPFEYPHCPCDDINTLCELHFDEKLSTYSIENNKLYYTKLVINNNITIINFNGAKEIDINDDCNLNISGVFNGTIFKFTFGTFIAYPNMTNSVNSASLIYNSIKNELSCTNFNIYSLIITDTKNVIMNCPGYVNTLTLNNSTFITFTENVQEVGTMLSTSILNSGFLYFENESTLNKEIPNCVLARVSYNDIVCLKCNKDTRLSKNECITTSNCEIFNKDNVCVQCKKYFKINENHFCVSIDDNCVYGTYKECFQCKMGYTLNNNSCETPENCLFAKHNKCLKCTSGNTFDNCKACDDQNCELCENLKCKFCKENYVLNEVGKCEINNFSYSNGLNIISCDKQYYIQNSTCKRCALKYQNCSLCDIIRPINCIANYYLSKSGECKQIICNKNETKDQNGQCTLTQSNCIYSVNSKCVECNTNLILDYNGICVVNNGPSSLLNCQEIHNSSCVMCKTGYYLSNNKSCIHCDSKCESCVTNSTFCISCKNGYYLGIDHSCITNLDLINKCDKTTTVISGCYKCKNNYYRIGLDCNKCLSNCSKCNNEFKCLECNSTNYKTSNGGCLPQRYIEGCLVKVTHNGCSMCADGYYTVNTNECKRCDDNCNTCDINGNSCTSCHINEVLNPYKKCILKSEINKCIQTDTFKCVKCVFWYIPSADGTFCMKKNVWWVILLIIFLLFIISFIIICIVVYEILKILQRIHQKELHKKNTVFNMKKSNVHFFSLQNGTIVVNRKTIEFNSEKCEIPVLVESKELLCIGNVSNKTIKIQISSKLGEDAYSLRTEPKIITLKKNFACEFSVYLTPLYSTTISSDVMIISKSLSNNKQSTYDFIINAKTEMTSRLDPTEISIDKKIGEGSFGLVYQGTFRNNLVAIKQMKESINEAEKMKDFEREVCMLDKFRSEYIVHFYGAVFIPSKICMVTEFAQFGSLNDLINKMKWHQITEKLKIKFMVDAAKGLSYLHTNGILHRDIKPDNILIVSVERNDQVNAKLTDFGASRNLNQLMTNMTFTKGVGTPKYMAPEVLKGEKYTTSADVYSFAITMYECFGWADAYSKDAFKFPWKIAEFVTAGKRLERRKNIIEELTRLIEQCWQQTSNERLKINQVVDELQLILSTR</sequence>
<evidence type="ECO:0000256" key="3">
    <source>
        <dbReference type="ARBA" id="ARBA00022840"/>
    </source>
</evidence>
<dbReference type="SUPFAM" id="SSF56112">
    <property type="entry name" value="Protein kinase-like (PK-like)"/>
    <property type="match status" value="1"/>
</dbReference>
<dbReference type="OMA" id="SCHINEV"/>
<dbReference type="OrthoDB" id="300641at2759"/>
<dbReference type="Gene3D" id="3.30.200.20">
    <property type="entry name" value="Phosphorylase Kinase, domain 1"/>
    <property type="match status" value="1"/>
</dbReference>
<dbReference type="InterPro" id="IPR000719">
    <property type="entry name" value="Prot_kinase_dom"/>
</dbReference>
<evidence type="ECO:0000256" key="6">
    <source>
        <dbReference type="SAM" id="SignalP"/>
    </source>
</evidence>
<dbReference type="Proteomes" id="UP000014680">
    <property type="component" value="Unassembled WGS sequence"/>
</dbReference>
<feature type="chain" id="PRO_5001990439" evidence="6">
    <location>
        <begin position="18"/>
        <end position="1371"/>
    </location>
</feature>
<evidence type="ECO:0000256" key="5">
    <source>
        <dbReference type="SAM" id="Phobius"/>
    </source>
</evidence>
<dbReference type="InterPro" id="IPR011009">
    <property type="entry name" value="Kinase-like_dom_sf"/>
</dbReference>
<keyword evidence="1" id="KW-0723">Serine/threonine-protein kinase</keyword>
<dbReference type="Pfam" id="PF07714">
    <property type="entry name" value="PK_Tyr_Ser-Thr"/>
    <property type="match status" value="1"/>
</dbReference>
<feature type="signal peptide" evidence="6">
    <location>
        <begin position="1"/>
        <end position="17"/>
    </location>
</feature>
<dbReference type="SMART" id="SM00220">
    <property type="entry name" value="S_TKc"/>
    <property type="match status" value="1"/>
</dbReference>